<dbReference type="OrthoDB" id="5832087at2759"/>
<proteinExistence type="predicted"/>
<sequence>MRVNAPKTSRLVLSCSLQVNVYTEEQVEKFKYIRVMFTGDRKLEEEIHRRIGAASGVLDELARSTVTKAELSLKTKFSVFKSIFTPMLTCGHESWTITEKLRTRVQAPEMGFLRGVAGLTRLDIVGNTGIRKSPGIEPLLPHSGKSQVRWFAMCCECLQKGKLSKCFCPADRQKVERRQRIVLCIYIEGVYPRLQLSSAKAQALALDREHWKHCLKRMPLRLEERSGHGRLRRKHVVYCVMKKNKE</sequence>
<evidence type="ECO:0000313" key="2">
    <source>
        <dbReference type="Proteomes" id="UP000270296"/>
    </source>
</evidence>
<evidence type="ECO:0000313" key="1">
    <source>
        <dbReference type="EMBL" id="VDP07738.1"/>
    </source>
</evidence>
<evidence type="ECO:0000313" key="3">
    <source>
        <dbReference type="WBParaSite" id="SBAD_0000582901-mRNA-1"/>
    </source>
</evidence>
<reference evidence="3" key="1">
    <citation type="submission" date="2016-06" db="UniProtKB">
        <authorList>
            <consortium name="WormBaseParasite"/>
        </authorList>
    </citation>
    <scope>IDENTIFICATION</scope>
</reference>
<keyword evidence="2" id="KW-1185">Reference proteome</keyword>
<dbReference type="EMBL" id="UZAM01009114">
    <property type="protein sequence ID" value="VDP07738.1"/>
    <property type="molecule type" value="Genomic_DNA"/>
</dbReference>
<gene>
    <name evidence="1" type="ORF">SBAD_LOCUS5607</name>
</gene>
<protein>
    <submittedName>
        <fullName evidence="3">Retrovirus-related Pol polyprotein from type-2 retrotransposable element R2DM</fullName>
    </submittedName>
</protein>
<accession>A0A183IPR0</accession>
<dbReference type="PANTHER" id="PTHR47027">
    <property type="entry name" value="REVERSE TRANSCRIPTASE DOMAIN-CONTAINING PROTEIN"/>
    <property type="match status" value="1"/>
</dbReference>
<dbReference type="PANTHER" id="PTHR47027:SF30">
    <property type="entry name" value="THAP-TYPE DOMAIN-CONTAINING PROTEIN"/>
    <property type="match status" value="1"/>
</dbReference>
<reference evidence="1 2" key="2">
    <citation type="submission" date="2018-11" db="EMBL/GenBank/DDBJ databases">
        <authorList>
            <consortium name="Pathogen Informatics"/>
        </authorList>
    </citation>
    <scope>NUCLEOTIDE SEQUENCE [LARGE SCALE GENOMIC DNA]</scope>
</reference>
<dbReference type="Proteomes" id="UP000270296">
    <property type="component" value="Unassembled WGS sequence"/>
</dbReference>
<organism evidence="3">
    <name type="scientific">Soboliphyme baturini</name>
    <dbReference type="NCBI Taxonomy" id="241478"/>
    <lineage>
        <taxon>Eukaryota</taxon>
        <taxon>Metazoa</taxon>
        <taxon>Ecdysozoa</taxon>
        <taxon>Nematoda</taxon>
        <taxon>Enoplea</taxon>
        <taxon>Dorylaimia</taxon>
        <taxon>Dioctophymatida</taxon>
        <taxon>Dioctophymatoidea</taxon>
        <taxon>Soboliphymatidae</taxon>
        <taxon>Soboliphyme</taxon>
    </lineage>
</organism>
<dbReference type="AlphaFoldDB" id="A0A183IPR0"/>
<dbReference type="WBParaSite" id="SBAD_0000582901-mRNA-1">
    <property type="protein sequence ID" value="SBAD_0000582901-mRNA-1"/>
    <property type="gene ID" value="SBAD_0000582901"/>
</dbReference>
<name>A0A183IPR0_9BILA</name>